<comment type="caution">
    <text evidence="1">The sequence shown here is derived from an EMBL/GenBank/DDBJ whole genome shotgun (WGS) entry which is preliminary data.</text>
</comment>
<sequence>MANIDQDLNYREIICKAVCGKGRKFSQSTHTITPSHKPTSILGSWIINHTFKATRSADDSVTVEGRYDVNIWYSYNNNTKTEVCTETVGYKDEIILSTKDEHATGKDLDVSARCIQAPNTLECTISPNGSRMVIQCEREFVCDVIGETKVCVYVNSDAKPDEWEDKDWDYGLDDEDVEDIDQFFMGELEE</sequence>
<dbReference type="EMBL" id="LNQN01000001">
    <property type="protein sequence ID" value="KSU85145.1"/>
    <property type="molecule type" value="Genomic_DNA"/>
</dbReference>
<evidence type="ECO:0000313" key="2">
    <source>
        <dbReference type="Proteomes" id="UP000054099"/>
    </source>
</evidence>
<dbReference type="InterPro" id="IPR018901">
    <property type="entry name" value="Spore_coat_CotE"/>
</dbReference>
<evidence type="ECO:0000313" key="1">
    <source>
        <dbReference type="EMBL" id="KSU85145.1"/>
    </source>
</evidence>
<name>A0A0V8JDT3_9BACL</name>
<keyword evidence="1" id="KW-0167">Capsid protein</keyword>
<protein>
    <submittedName>
        <fullName evidence="1">Spore coat protein</fullName>
    </submittedName>
</protein>
<dbReference type="AlphaFoldDB" id="A0A0V8JDT3"/>
<dbReference type="Proteomes" id="UP000054099">
    <property type="component" value="Unassembled WGS sequence"/>
</dbReference>
<dbReference type="OrthoDB" id="2374983at2"/>
<keyword evidence="1" id="KW-0946">Virion</keyword>
<dbReference type="RefSeq" id="WP_061969604.1">
    <property type="nucleotide sequence ID" value="NZ_FMAV01000001.1"/>
</dbReference>
<accession>A0A0V8JDT3</accession>
<keyword evidence="2" id="KW-1185">Reference proteome</keyword>
<dbReference type="Pfam" id="PF10628">
    <property type="entry name" value="CotE"/>
    <property type="match status" value="1"/>
</dbReference>
<organism evidence="1 2">
    <name type="scientific">Fictibacillus enclensis</name>
    <dbReference type="NCBI Taxonomy" id="1017270"/>
    <lineage>
        <taxon>Bacteria</taxon>
        <taxon>Bacillati</taxon>
        <taxon>Bacillota</taxon>
        <taxon>Bacilli</taxon>
        <taxon>Bacillales</taxon>
        <taxon>Fictibacillaceae</taxon>
        <taxon>Fictibacillus</taxon>
    </lineage>
</organism>
<gene>
    <name evidence="1" type="ORF">AS030_06375</name>
</gene>
<proteinExistence type="predicted"/>
<reference evidence="1 2" key="1">
    <citation type="journal article" date="2014" name="Antonie Van Leeuwenhoek">
        <title>Fictibacillus enclensis sp. nov., isolated from marine sediment.</title>
        <authorList>
            <person name="Dastager S.G."/>
            <person name="Mawlankar R."/>
            <person name="Srinivasan K."/>
            <person name="Tang S.K."/>
            <person name="Lee J.C."/>
            <person name="Ramana V.V."/>
            <person name="Shouche Y.S."/>
        </authorList>
    </citation>
    <scope>NUCLEOTIDE SEQUENCE [LARGE SCALE GENOMIC DNA]</scope>
    <source>
        <strain evidence="1 2">NIO-1003</strain>
    </source>
</reference>